<gene>
    <name evidence="3" type="ORF">BCR44DRAFT_34073</name>
</gene>
<comment type="similarity">
    <text evidence="1">Belongs to the CFA/CMAS family.</text>
</comment>
<dbReference type="GO" id="GO:0008168">
    <property type="term" value="F:methyltransferase activity"/>
    <property type="evidence" value="ECO:0007669"/>
    <property type="project" value="UniProtKB-KW"/>
</dbReference>
<evidence type="ECO:0000313" key="3">
    <source>
        <dbReference type="EMBL" id="ORZ38269.1"/>
    </source>
</evidence>
<dbReference type="OrthoDB" id="506498at2759"/>
<name>A0A1Y2HUU1_9FUNG</name>
<dbReference type="EMBL" id="MCFL01000009">
    <property type="protein sequence ID" value="ORZ38269.1"/>
    <property type="molecule type" value="Genomic_DNA"/>
</dbReference>
<feature type="compositionally biased region" description="Low complexity" evidence="2">
    <location>
        <begin position="28"/>
        <end position="38"/>
    </location>
</feature>
<dbReference type="InterPro" id="IPR029063">
    <property type="entry name" value="SAM-dependent_MTases_sf"/>
</dbReference>
<dbReference type="Gene3D" id="3.40.50.150">
    <property type="entry name" value="Vaccinia Virus protein VP39"/>
    <property type="match status" value="1"/>
</dbReference>
<dbReference type="PANTHER" id="PTHR43832">
    <property type="match status" value="1"/>
</dbReference>
<dbReference type="AlphaFoldDB" id="A0A1Y2HUU1"/>
<keyword evidence="3" id="KW-0489">Methyltransferase</keyword>
<dbReference type="CDD" id="cd02440">
    <property type="entry name" value="AdoMet_MTases"/>
    <property type="match status" value="1"/>
</dbReference>
<dbReference type="GO" id="GO:0032259">
    <property type="term" value="P:methylation"/>
    <property type="evidence" value="ECO:0007669"/>
    <property type="project" value="UniProtKB-KW"/>
</dbReference>
<dbReference type="PANTHER" id="PTHR43832:SF1">
    <property type="entry name" value="S-ADENOSYL-L-METHIONINE-DEPENDENT METHYLTRANSFERASES SUPERFAMILY PROTEIN"/>
    <property type="match status" value="1"/>
</dbReference>
<dbReference type="Pfam" id="PF02353">
    <property type="entry name" value="CMAS"/>
    <property type="match status" value="1"/>
</dbReference>
<reference evidence="3 4" key="1">
    <citation type="submission" date="2016-07" db="EMBL/GenBank/DDBJ databases">
        <title>Pervasive Adenine N6-methylation of Active Genes in Fungi.</title>
        <authorList>
            <consortium name="DOE Joint Genome Institute"/>
            <person name="Mondo S.J."/>
            <person name="Dannebaum R.O."/>
            <person name="Kuo R.C."/>
            <person name="Labutti K."/>
            <person name="Haridas S."/>
            <person name="Kuo A."/>
            <person name="Salamov A."/>
            <person name="Ahrendt S.R."/>
            <person name="Lipzen A."/>
            <person name="Sullivan W."/>
            <person name="Andreopoulos W.B."/>
            <person name="Clum A."/>
            <person name="Lindquist E."/>
            <person name="Daum C."/>
            <person name="Ramamoorthy G.K."/>
            <person name="Gryganskyi A."/>
            <person name="Culley D."/>
            <person name="Magnuson J.K."/>
            <person name="James T.Y."/>
            <person name="O'Malley M.A."/>
            <person name="Stajich J.E."/>
            <person name="Spatafora J.W."/>
            <person name="Visel A."/>
            <person name="Grigoriev I.V."/>
        </authorList>
    </citation>
    <scope>NUCLEOTIDE SEQUENCE [LARGE SCALE GENOMIC DNA]</scope>
    <source>
        <strain evidence="3 4">PL171</strain>
    </source>
</reference>
<protein>
    <submittedName>
        <fullName evidence="3">S-adenosyl-L-methionine-dependent methyltransferase</fullName>
    </submittedName>
</protein>
<dbReference type="STRING" id="765915.A0A1Y2HUU1"/>
<feature type="compositionally biased region" description="Low complexity" evidence="2">
    <location>
        <begin position="1"/>
        <end position="20"/>
    </location>
</feature>
<evidence type="ECO:0000256" key="1">
    <source>
        <dbReference type="ARBA" id="ARBA00010815"/>
    </source>
</evidence>
<proteinExistence type="inferred from homology"/>
<dbReference type="FunFam" id="3.40.50.150:FF:000554">
    <property type="entry name" value="Cation-transporting ATPase"/>
    <property type="match status" value="1"/>
</dbReference>
<keyword evidence="4" id="KW-1185">Reference proteome</keyword>
<dbReference type="SUPFAM" id="SSF53335">
    <property type="entry name" value="S-adenosyl-L-methionine-dependent methyltransferases"/>
    <property type="match status" value="1"/>
</dbReference>
<feature type="region of interest" description="Disordered" evidence="2">
    <location>
        <begin position="1"/>
        <end position="40"/>
    </location>
</feature>
<comment type="caution">
    <text evidence="3">The sequence shown here is derived from an EMBL/GenBank/DDBJ whole genome shotgun (WGS) entry which is preliminary data.</text>
</comment>
<evidence type="ECO:0000256" key="2">
    <source>
        <dbReference type="SAM" id="MobiDB-lite"/>
    </source>
</evidence>
<dbReference type="Proteomes" id="UP000193411">
    <property type="component" value="Unassembled WGS sequence"/>
</dbReference>
<keyword evidence="3" id="KW-0808">Transferase</keyword>
<evidence type="ECO:0000313" key="4">
    <source>
        <dbReference type="Proteomes" id="UP000193411"/>
    </source>
</evidence>
<accession>A0A1Y2HUU1</accession>
<sequence>MMTTATTSKSAANGSLASPATPTPTNPKAPSAAGSSSPRNPLISLASSTLTTIDSVSRSTLGLPLLGLTADGRPSDPLAPIESALAAGPGSLLEAGQEWAIDHGMYTDGVLRRGVRALLHKRLADLKVEYAYDNVEVYTQRKHAFAQALREVEKVAILTDKANEQHYEVDTEFFRQCLGKNMKYSCCLYPRGDESLDEAEDAMLELYTERAELVDGLSILDMGCGWGSLSLFLAQKYPRSKITGVSNSKTQKAYIDAEAKRRGITNLKIVTADINQWSTNEKFDRVMSVEMFEHLKNYSTIFSLIHSLLRPGGKCFIHIFVHRSMPYHFQTTESQSWMARYFFSGGTMPSFDLFPSYFQDQLKVEHSWAVNGVHYAKTSRQWLENMDKRQKECMPWLVRCYGAEGAAAWWHRWRVFYIAVEELFAFNSGNEWFVGHYLLSKKE</sequence>
<organism evidence="3 4">
    <name type="scientific">Catenaria anguillulae PL171</name>
    <dbReference type="NCBI Taxonomy" id="765915"/>
    <lineage>
        <taxon>Eukaryota</taxon>
        <taxon>Fungi</taxon>
        <taxon>Fungi incertae sedis</taxon>
        <taxon>Blastocladiomycota</taxon>
        <taxon>Blastocladiomycetes</taxon>
        <taxon>Blastocladiales</taxon>
        <taxon>Catenariaceae</taxon>
        <taxon>Catenaria</taxon>
    </lineage>
</organism>